<keyword evidence="2 3" id="KW-0346">Stress response</keyword>
<dbReference type="Proteomes" id="UP001519343">
    <property type="component" value="Unassembled WGS sequence"/>
</dbReference>
<proteinExistence type="inferred from homology"/>
<dbReference type="NCBIfam" id="NF001602">
    <property type="entry name" value="PRK00395.1"/>
    <property type="match status" value="1"/>
</dbReference>
<gene>
    <name evidence="3" type="primary">hfq</name>
    <name evidence="5" type="ORF">J2Z37_004886</name>
</gene>
<comment type="subunit">
    <text evidence="3">Homohexamer.</text>
</comment>
<evidence type="ECO:0000313" key="6">
    <source>
        <dbReference type="Proteomes" id="UP001519343"/>
    </source>
</evidence>
<dbReference type="InterPro" id="IPR005001">
    <property type="entry name" value="Hfq"/>
</dbReference>
<dbReference type="EMBL" id="JAGGKT010000030">
    <property type="protein sequence ID" value="MBP1934866.1"/>
    <property type="molecule type" value="Genomic_DNA"/>
</dbReference>
<dbReference type="HAMAP" id="MF_00436">
    <property type="entry name" value="Hfq"/>
    <property type="match status" value="1"/>
</dbReference>
<dbReference type="PANTHER" id="PTHR34772">
    <property type="entry name" value="RNA-BINDING PROTEIN HFQ"/>
    <property type="match status" value="1"/>
</dbReference>
<dbReference type="PROSITE" id="PS52002">
    <property type="entry name" value="SM"/>
    <property type="match status" value="1"/>
</dbReference>
<dbReference type="CDD" id="cd01716">
    <property type="entry name" value="Hfq"/>
    <property type="match status" value="1"/>
</dbReference>
<accession>A0ABS4GX87</accession>
<dbReference type="InterPro" id="IPR010920">
    <property type="entry name" value="LSM_dom_sf"/>
</dbReference>
<evidence type="ECO:0000256" key="2">
    <source>
        <dbReference type="ARBA" id="ARBA00023016"/>
    </source>
</evidence>
<protein>
    <recommendedName>
        <fullName evidence="3">RNA-binding protein Hfq</fullName>
    </recommendedName>
</protein>
<evidence type="ECO:0000259" key="4">
    <source>
        <dbReference type="PROSITE" id="PS52002"/>
    </source>
</evidence>
<keyword evidence="1 3" id="KW-0694">RNA-binding</keyword>
<organism evidence="5 6">
    <name type="scientific">Ammoniphilus resinae</name>
    <dbReference type="NCBI Taxonomy" id="861532"/>
    <lineage>
        <taxon>Bacteria</taxon>
        <taxon>Bacillati</taxon>
        <taxon>Bacillota</taxon>
        <taxon>Bacilli</taxon>
        <taxon>Bacillales</taxon>
        <taxon>Paenibacillaceae</taxon>
        <taxon>Aneurinibacillus group</taxon>
        <taxon>Ammoniphilus</taxon>
    </lineage>
</organism>
<comment type="similarity">
    <text evidence="3">Belongs to the Hfq family.</text>
</comment>
<feature type="domain" description="Sm" evidence="4">
    <location>
        <begin position="8"/>
        <end position="68"/>
    </location>
</feature>
<evidence type="ECO:0000256" key="3">
    <source>
        <dbReference type="HAMAP-Rule" id="MF_00436"/>
    </source>
</evidence>
<dbReference type="InterPro" id="IPR047575">
    <property type="entry name" value="Sm"/>
</dbReference>
<comment type="caution">
    <text evidence="5">The sequence shown here is derived from an EMBL/GenBank/DDBJ whole genome shotgun (WGS) entry which is preliminary data.</text>
</comment>
<name>A0ABS4GX87_9BACL</name>
<dbReference type="PANTHER" id="PTHR34772:SF1">
    <property type="entry name" value="RNA-BINDING PROTEIN HFQ"/>
    <property type="match status" value="1"/>
</dbReference>
<comment type="function">
    <text evidence="3">RNA chaperone that binds small regulatory RNA (sRNAs) and mRNAs to facilitate mRNA translational regulation in response to envelope stress, environmental stress and changes in metabolite concentrations. Also binds with high specificity to tRNAs.</text>
</comment>
<dbReference type="SUPFAM" id="SSF50182">
    <property type="entry name" value="Sm-like ribonucleoproteins"/>
    <property type="match status" value="1"/>
</dbReference>
<keyword evidence="6" id="KW-1185">Reference proteome</keyword>
<reference evidence="5 6" key="1">
    <citation type="submission" date="2021-03" db="EMBL/GenBank/DDBJ databases">
        <title>Genomic Encyclopedia of Type Strains, Phase IV (KMG-IV): sequencing the most valuable type-strain genomes for metagenomic binning, comparative biology and taxonomic classification.</title>
        <authorList>
            <person name="Goeker M."/>
        </authorList>
    </citation>
    <scope>NUCLEOTIDE SEQUENCE [LARGE SCALE GENOMIC DNA]</scope>
    <source>
        <strain evidence="5 6">DSM 24738</strain>
    </source>
</reference>
<dbReference type="NCBIfam" id="TIGR02383">
    <property type="entry name" value="Hfq"/>
    <property type="match status" value="1"/>
</dbReference>
<evidence type="ECO:0000313" key="5">
    <source>
        <dbReference type="EMBL" id="MBP1934866.1"/>
    </source>
</evidence>
<dbReference type="RefSeq" id="WP_209812842.1">
    <property type="nucleotide sequence ID" value="NZ_JAGGKT010000030.1"/>
</dbReference>
<dbReference type="Gene3D" id="2.30.30.100">
    <property type="match status" value="1"/>
</dbReference>
<evidence type="ECO:0000256" key="1">
    <source>
        <dbReference type="ARBA" id="ARBA00022884"/>
    </source>
</evidence>
<dbReference type="Pfam" id="PF17209">
    <property type="entry name" value="Hfq"/>
    <property type="match status" value="1"/>
</dbReference>
<sequence>MNINTIQENFLNVVRKEKIPVTIFLVNGFQVRGNISAFDNFIIIVMADGKQQMIYKHAVSTIIPAKLVSLAASE</sequence>